<dbReference type="RefSeq" id="WP_015947836.1">
    <property type="nucleotide sequence ID" value="NC_011768.1"/>
</dbReference>
<organism evidence="6 7">
    <name type="scientific">Desulfatibacillum aliphaticivorans</name>
    <dbReference type="NCBI Taxonomy" id="218208"/>
    <lineage>
        <taxon>Bacteria</taxon>
        <taxon>Pseudomonadati</taxon>
        <taxon>Thermodesulfobacteriota</taxon>
        <taxon>Desulfobacteria</taxon>
        <taxon>Desulfobacterales</taxon>
        <taxon>Desulfatibacillaceae</taxon>
        <taxon>Desulfatibacillum</taxon>
    </lineage>
</organism>
<feature type="DNA-binding region" description="H-T-H motif" evidence="4">
    <location>
        <begin position="40"/>
        <end position="59"/>
    </location>
</feature>
<dbReference type="AlphaFoldDB" id="B8FBM3"/>
<dbReference type="GO" id="GO:0000976">
    <property type="term" value="F:transcription cis-regulatory region binding"/>
    <property type="evidence" value="ECO:0007669"/>
    <property type="project" value="TreeGrafter"/>
</dbReference>
<keyword evidence="3" id="KW-0804">Transcription</keyword>
<reference evidence="6 7" key="1">
    <citation type="journal article" date="2012" name="Environ. Microbiol.">
        <title>The genome sequence of Desulfatibacillum alkenivorans AK-01: a blueprint for anaerobic alkane oxidation.</title>
        <authorList>
            <person name="Callaghan A.V."/>
            <person name="Morris B.E."/>
            <person name="Pereira I.A."/>
            <person name="McInerney M.J."/>
            <person name="Austin R.N."/>
            <person name="Groves J.T."/>
            <person name="Kukor J.J."/>
            <person name="Suflita J.M."/>
            <person name="Young L.Y."/>
            <person name="Zylstra G.J."/>
            <person name="Wawrik B."/>
        </authorList>
    </citation>
    <scope>NUCLEOTIDE SEQUENCE [LARGE SCALE GENOMIC DNA]</scope>
    <source>
        <strain evidence="6 7">AK-01</strain>
    </source>
</reference>
<keyword evidence="1" id="KW-0805">Transcription regulation</keyword>
<dbReference type="SUPFAM" id="SSF48498">
    <property type="entry name" value="Tetracyclin repressor-like, C-terminal domain"/>
    <property type="match status" value="1"/>
</dbReference>
<evidence type="ECO:0000256" key="1">
    <source>
        <dbReference type="ARBA" id="ARBA00023015"/>
    </source>
</evidence>
<dbReference type="InterPro" id="IPR001647">
    <property type="entry name" value="HTH_TetR"/>
</dbReference>
<dbReference type="Proteomes" id="UP000000739">
    <property type="component" value="Chromosome"/>
</dbReference>
<name>B8FBM3_DESAL</name>
<gene>
    <name evidence="6" type="ordered locus">Dalk_3086</name>
</gene>
<evidence type="ECO:0000256" key="4">
    <source>
        <dbReference type="PROSITE-ProRule" id="PRU00335"/>
    </source>
</evidence>
<protein>
    <submittedName>
        <fullName evidence="6">Transcriptional regulator, TetR family</fullName>
    </submittedName>
</protein>
<evidence type="ECO:0000259" key="5">
    <source>
        <dbReference type="PROSITE" id="PS50977"/>
    </source>
</evidence>
<dbReference type="SUPFAM" id="SSF46689">
    <property type="entry name" value="Homeodomain-like"/>
    <property type="match status" value="1"/>
</dbReference>
<dbReference type="PANTHER" id="PTHR30055">
    <property type="entry name" value="HTH-TYPE TRANSCRIPTIONAL REGULATOR RUTR"/>
    <property type="match status" value="1"/>
</dbReference>
<dbReference type="eggNOG" id="COG1309">
    <property type="taxonomic scope" value="Bacteria"/>
</dbReference>
<evidence type="ECO:0000256" key="2">
    <source>
        <dbReference type="ARBA" id="ARBA00023125"/>
    </source>
</evidence>
<dbReference type="InterPro" id="IPR009057">
    <property type="entry name" value="Homeodomain-like_sf"/>
</dbReference>
<dbReference type="PROSITE" id="PS50977">
    <property type="entry name" value="HTH_TETR_2"/>
    <property type="match status" value="1"/>
</dbReference>
<dbReference type="InterPro" id="IPR050109">
    <property type="entry name" value="HTH-type_TetR-like_transc_reg"/>
</dbReference>
<sequence length="209" mass="23839">MPKQHATFASLKEEERKARQRVIVDAAERVFGKKPFEQVSMREIAQEAGIAASSIYRYFPDQQSLFVEAFVQGTKEIIHRVDQRIANGKVSTLSDFVLIYIDFLIEHDHHFRMMTNFMMGGQLSGPLLEKLNQAARSILEQFDRIIDGNAKPEQLRLHSHALFAALNGILISFRNYPGRDPDDVRRHMEKLAKLAASMCESHLKANSAE</sequence>
<dbReference type="KEGG" id="dal:Dalk_3086"/>
<dbReference type="EMBL" id="CP001322">
    <property type="protein sequence ID" value="ACL04776.1"/>
    <property type="molecule type" value="Genomic_DNA"/>
</dbReference>
<proteinExistence type="predicted"/>
<accession>B8FBM3</accession>
<dbReference type="GO" id="GO:0003700">
    <property type="term" value="F:DNA-binding transcription factor activity"/>
    <property type="evidence" value="ECO:0007669"/>
    <property type="project" value="TreeGrafter"/>
</dbReference>
<dbReference type="Pfam" id="PF00440">
    <property type="entry name" value="TetR_N"/>
    <property type="match status" value="1"/>
</dbReference>
<feature type="domain" description="HTH tetR-type" evidence="5">
    <location>
        <begin position="17"/>
        <end position="77"/>
    </location>
</feature>
<evidence type="ECO:0000313" key="7">
    <source>
        <dbReference type="Proteomes" id="UP000000739"/>
    </source>
</evidence>
<dbReference type="PANTHER" id="PTHR30055:SF234">
    <property type="entry name" value="HTH-TYPE TRANSCRIPTIONAL REGULATOR BETI"/>
    <property type="match status" value="1"/>
</dbReference>
<evidence type="ECO:0000256" key="3">
    <source>
        <dbReference type="ARBA" id="ARBA00023163"/>
    </source>
</evidence>
<keyword evidence="7" id="KW-1185">Reference proteome</keyword>
<evidence type="ECO:0000313" key="6">
    <source>
        <dbReference type="EMBL" id="ACL04776.1"/>
    </source>
</evidence>
<keyword evidence="2 4" id="KW-0238">DNA-binding</keyword>
<dbReference type="InterPro" id="IPR036271">
    <property type="entry name" value="Tet_transcr_reg_TetR-rel_C_sf"/>
</dbReference>
<dbReference type="Gene3D" id="1.10.357.10">
    <property type="entry name" value="Tetracycline Repressor, domain 2"/>
    <property type="match status" value="1"/>
</dbReference>
<dbReference type="PRINTS" id="PR00455">
    <property type="entry name" value="HTHTETR"/>
</dbReference>
<dbReference type="HOGENOM" id="CLU_114027_0_0_7"/>